<evidence type="ECO:0000256" key="5">
    <source>
        <dbReference type="ARBA" id="ARBA00023136"/>
    </source>
</evidence>
<evidence type="ECO:0000256" key="1">
    <source>
        <dbReference type="ARBA" id="ARBA00004651"/>
    </source>
</evidence>
<reference evidence="9" key="1">
    <citation type="journal article" date="2019" name="Int. J. Syst. Evol. Microbiol.">
        <title>The Global Catalogue of Microorganisms (GCM) 10K type strain sequencing project: providing services to taxonomists for standard genome sequencing and annotation.</title>
        <authorList>
            <consortium name="The Broad Institute Genomics Platform"/>
            <consortium name="The Broad Institute Genome Sequencing Center for Infectious Disease"/>
            <person name="Wu L."/>
            <person name="Ma J."/>
        </authorList>
    </citation>
    <scope>NUCLEOTIDE SEQUENCE [LARGE SCALE GENOMIC DNA]</scope>
    <source>
        <strain evidence="9">CGMCC 4.7152</strain>
    </source>
</reference>
<evidence type="ECO:0000313" key="8">
    <source>
        <dbReference type="EMBL" id="MFC4997619.1"/>
    </source>
</evidence>
<dbReference type="Proteomes" id="UP001595912">
    <property type="component" value="Unassembled WGS sequence"/>
</dbReference>
<evidence type="ECO:0000256" key="6">
    <source>
        <dbReference type="SAM" id="Phobius"/>
    </source>
</evidence>
<feature type="transmembrane region" description="Helical" evidence="6">
    <location>
        <begin position="354"/>
        <end position="379"/>
    </location>
</feature>
<evidence type="ECO:0000256" key="3">
    <source>
        <dbReference type="ARBA" id="ARBA00022692"/>
    </source>
</evidence>
<proteinExistence type="predicted"/>
<feature type="transmembrane region" description="Helical" evidence="6">
    <location>
        <begin position="21"/>
        <end position="45"/>
    </location>
</feature>
<protein>
    <submittedName>
        <fullName evidence="8">ABC transporter permease</fullName>
    </submittedName>
</protein>
<evidence type="ECO:0000256" key="2">
    <source>
        <dbReference type="ARBA" id="ARBA00022475"/>
    </source>
</evidence>
<sequence length="720" mass="74948">MNIVLGIRMALAGGREAVARMALMTIGVATGVVLLLLSLTALPILQQHIDRLAWHRTDAASPATAPDPALWLAVTDRYAGKDVTRVHVAALGEHPPVPPGMDRLPGPGELIVSPALAELLRTVPADQLGDRFPGRVVGEIKPAGLIMPDELVGIVGRTPEQMRATYGTTVIHGIEQPGERQDLYAILGVLFGMLAALIIGPVAVFVSMAARVGGVRREQRFGALRLAGATRLQTATLAATETAGAALAGIAVGGGAFVALRPVFAKGITLGHGMPIFPQDIRVPVVPMVVALVAVFVLAVGTAVVTLAAVRPWQHGKKRRREPRAWRLLPLAAGIAGSWYSAQLSNDPDQEPPVYVGVLAAIASLSMLVGFFLVGAWACHWVARGLARLSGGPTTLMVARRIAADPYSAFRSVSGAALAMYVATSIALVAVQGRPAAAETPSVLDSGVVAVHVQGVPEEALAPLMTGDVTVARRDPSRQVVIACADLARVTDLGCPLPQYVEGPTGNEDYLALEDLFELPYPGASGADHIFDASGFLEPGPDAGELAIQTLFIRTDGTVAAQERVRTVAAVAVPLSRSKTSQDLPRSGAAGSVGGLAAVLPYAMVFVLLVAACSLTVSVINGVLERRRPFAVLRASGMRLGQLRAVVVLEIGLPLALSVLGGVGLALLATAVALPPGQWNWPDPGFFAGLGVAALAAFAVSLIALPFMDIATRHDTVRFE</sequence>
<keyword evidence="2" id="KW-1003">Cell membrane</keyword>
<feature type="transmembrane region" description="Helical" evidence="6">
    <location>
        <begin position="245"/>
        <end position="265"/>
    </location>
</feature>
<feature type="transmembrane region" description="Helical" evidence="6">
    <location>
        <begin position="686"/>
        <end position="708"/>
    </location>
</feature>
<feature type="domain" description="ABC3 transporter permease C-terminal" evidence="7">
    <location>
        <begin position="603"/>
        <end position="705"/>
    </location>
</feature>
<comment type="caution">
    <text evidence="8">The sequence shown here is derived from an EMBL/GenBank/DDBJ whole genome shotgun (WGS) entry which is preliminary data.</text>
</comment>
<evidence type="ECO:0000313" key="9">
    <source>
        <dbReference type="Proteomes" id="UP001595912"/>
    </source>
</evidence>
<feature type="transmembrane region" description="Helical" evidence="6">
    <location>
        <begin position="645"/>
        <end position="674"/>
    </location>
</feature>
<feature type="transmembrane region" description="Helical" evidence="6">
    <location>
        <begin position="602"/>
        <end position="624"/>
    </location>
</feature>
<evidence type="ECO:0000259" key="7">
    <source>
        <dbReference type="Pfam" id="PF02687"/>
    </source>
</evidence>
<evidence type="ECO:0000256" key="4">
    <source>
        <dbReference type="ARBA" id="ARBA00022989"/>
    </source>
</evidence>
<feature type="transmembrane region" description="Helical" evidence="6">
    <location>
        <begin position="409"/>
        <end position="431"/>
    </location>
</feature>
<dbReference type="InterPro" id="IPR003838">
    <property type="entry name" value="ABC3_permease_C"/>
</dbReference>
<gene>
    <name evidence="8" type="ORF">ACFPIJ_07260</name>
</gene>
<accession>A0ABV9VNG0</accession>
<comment type="subcellular location">
    <subcellularLocation>
        <location evidence="1">Cell membrane</location>
        <topology evidence="1">Multi-pass membrane protein</topology>
    </subcellularLocation>
</comment>
<dbReference type="Pfam" id="PF02687">
    <property type="entry name" value="FtsX"/>
    <property type="match status" value="1"/>
</dbReference>
<dbReference type="EMBL" id="JBHSIU010000010">
    <property type="protein sequence ID" value="MFC4997619.1"/>
    <property type="molecule type" value="Genomic_DNA"/>
</dbReference>
<feature type="transmembrane region" description="Helical" evidence="6">
    <location>
        <begin position="285"/>
        <end position="313"/>
    </location>
</feature>
<feature type="transmembrane region" description="Helical" evidence="6">
    <location>
        <begin position="183"/>
        <end position="210"/>
    </location>
</feature>
<feature type="transmembrane region" description="Helical" evidence="6">
    <location>
        <begin position="325"/>
        <end position="342"/>
    </location>
</feature>
<name>A0ABV9VNG0_9ACTN</name>
<keyword evidence="9" id="KW-1185">Reference proteome</keyword>
<dbReference type="RefSeq" id="WP_380113850.1">
    <property type="nucleotide sequence ID" value="NZ_JBHSIU010000010.1"/>
</dbReference>
<keyword evidence="4 6" id="KW-1133">Transmembrane helix</keyword>
<organism evidence="8 9">
    <name type="scientific">Dactylosporangium cerinum</name>
    <dbReference type="NCBI Taxonomy" id="1434730"/>
    <lineage>
        <taxon>Bacteria</taxon>
        <taxon>Bacillati</taxon>
        <taxon>Actinomycetota</taxon>
        <taxon>Actinomycetes</taxon>
        <taxon>Micromonosporales</taxon>
        <taxon>Micromonosporaceae</taxon>
        <taxon>Dactylosporangium</taxon>
    </lineage>
</organism>
<keyword evidence="5 6" id="KW-0472">Membrane</keyword>
<keyword evidence="3 6" id="KW-0812">Transmembrane</keyword>